<keyword evidence="2 6" id="KW-0812">Transmembrane</keyword>
<evidence type="ECO:0000256" key="5">
    <source>
        <dbReference type="SAM" id="MobiDB-lite"/>
    </source>
</evidence>
<dbReference type="GO" id="GO:0005886">
    <property type="term" value="C:plasma membrane"/>
    <property type="evidence" value="ECO:0007669"/>
    <property type="project" value="TreeGrafter"/>
</dbReference>
<evidence type="ECO:0000313" key="8">
    <source>
        <dbReference type="EMBL" id="QEH32874.1"/>
    </source>
</evidence>
<sequence length="281" mass="29343">MVEDSSAAAGDWIAGATGRPRRSRKIGGRQEGSITLDGAAEGTGQALGPPDAAGDSVPRTAAGAAYRAAGGIERMGVIFWPSVFLICGLLLILLEVLIPSGGVIGICSLACLALCLWYAFSTSLGLGATFLVVDLVAIPLTVSLAFSLWTRTPLGRKILLKPPEPEEIEDSHADSRLEGLAGREGRALTPLRPSGHVEVDGRRLGALAEGGFLPAGTLVRVLRVRSGEAIVREVAGLGAPPREEWRQPIVEPERPDVRDVAGPIPTTPRTAEAVSTLEEAP</sequence>
<dbReference type="InterPro" id="IPR052165">
    <property type="entry name" value="Membrane_assoc_protease"/>
</dbReference>
<accession>A0A5B9VXQ7</accession>
<comment type="subcellular location">
    <subcellularLocation>
        <location evidence="1">Membrane</location>
        <topology evidence="1">Multi-pass membrane protein</topology>
    </subcellularLocation>
</comment>
<evidence type="ECO:0000256" key="4">
    <source>
        <dbReference type="ARBA" id="ARBA00023136"/>
    </source>
</evidence>
<name>A0A5B9VXQ7_9BACT</name>
<feature type="domain" description="NfeD-like C-terminal" evidence="7">
    <location>
        <begin position="178"/>
        <end position="232"/>
    </location>
</feature>
<organism evidence="8 9">
    <name type="scientific">Aquisphaera giovannonii</name>
    <dbReference type="NCBI Taxonomy" id="406548"/>
    <lineage>
        <taxon>Bacteria</taxon>
        <taxon>Pseudomonadati</taxon>
        <taxon>Planctomycetota</taxon>
        <taxon>Planctomycetia</taxon>
        <taxon>Isosphaerales</taxon>
        <taxon>Isosphaeraceae</taxon>
        <taxon>Aquisphaera</taxon>
    </lineage>
</organism>
<evidence type="ECO:0000256" key="2">
    <source>
        <dbReference type="ARBA" id="ARBA00022692"/>
    </source>
</evidence>
<dbReference type="PANTHER" id="PTHR33507">
    <property type="entry name" value="INNER MEMBRANE PROTEIN YBBJ"/>
    <property type="match status" value="1"/>
</dbReference>
<dbReference type="Pfam" id="PF01957">
    <property type="entry name" value="NfeD"/>
    <property type="match status" value="1"/>
</dbReference>
<dbReference type="Gene3D" id="2.40.50.140">
    <property type="entry name" value="Nucleic acid-binding proteins"/>
    <property type="match status" value="1"/>
</dbReference>
<dbReference type="EMBL" id="CP042997">
    <property type="protein sequence ID" value="QEH32874.1"/>
    <property type="molecule type" value="Genomic_DNA"/>
</dbReference>
<evidence type="ECO:0000259" key="7">
    <source>
        <dbReference type="Pfam" id="PF01957"/>
    </source>
</evidence>
<keyword evidence="4 6" id="KW-0472">Membrane</keyword>
<feature type="transmembrane region" description="Helical" evidence="6">
    <location>
        <begin position="126"/>
        <end position="149"/>
    </location>
</feature>
<gene>
    <name evidence="8" type="ORF">OJF2_13590</name>
</gene>
<evidence type="ECO:0000256" key="3">
    <source>
        <dbReference type="ARBA" id="ARBA00022989"/>
    </source>
</evidence>
<feature type="region of interest" description="Disordered" evidence="5">
    <location>
        <begin position="245"/>
        <end position="281"/>
    </location>
</feature>
<dbReference type="InterPro" id="IPR012340">
    <property type="entry name" value="NA-bd_OB-fold"/>
</dbReference>
<dbReference type="AlphaFoldDB" id="A0A5B9VXQ7"/>
<dbReference type="PANTHER" id="PTHR33507:SF3">
    <property type="entry name" value="INNER MEMBRANE PROTEIN YBBJ"/>
    <property type="match status" value="1"/>
</dbReference>
<proteinExistence type="predicted"/>
<reference evidence="8 9" key="1">
    <citation type="submission" date="2019-08" db="EMBL/GenBank/DDBJ databases">
        <title>Deep-cultivation of Planctomycetes and their phenomic and genomic characterization uncovers novel biology.</title>
        <authorList>
            <person name="Wiegand S."/>
            <person name="Jogler M."/>
            <person name="Boedeker C."/>
            <person name="Pinto D."/>
            <person name="Vollmers J."/>
            <person name="Rivas-Marin E."/>
            <person name="Kohn T."/>
            <person name="Peeters S.H."/>
            <person name="Heuer A."/>
            <person name="Rast P."/>
            <person name="Oberbeckmann S."/>
            <person name="Bunk B."/>
            <person name="Jeske O."/>
            <person name="Meyerdierks A."/>
            <person name="Storesund J.E."/>
            <person name="Kallscheuer N."/>
            <person name="Luecker S."/>
            <person name="Lage O.M."/>
            <person name="Pohl T."/>
            <person name="Merkel B.J."/>
            <person name="Hornburger P."/>
            <person name="Mueller R.-W."/>
            <person name="Bruemmer F."/>
            <person name="Labrenz M."/>
            <person name="Spormann A.M."/>
            <person name="Op den Camp H."/>
            <person name="Overmann J."/>
            <person name="Amann R."/>
            <person name="Jetten M.S.M."/>
            <person name="Mascher T."/>
            <person name="Medema M.H."/>
            <person name="Devos D.P."/>
            <person name="Kaster A.-K."/>
            <person name="Ovreas L."/>
            <person name="Rohde M."/>
            <person name="Galperin M.Y."/>
            <person name="Jogler C."/>
        </authorList>
    </citation>
    <scope>NUCLEOTIDE SEQUENCE [LARGE SCALE GENOMIC DNA]</scope>
    <source>
        <strain evidence="8 9">OJF2</strain>
    </source>
</reference>
<evidence type="ECO:0000256" key="6">
    <source>
        <dbReference type="SAM" id="Phobius"/>
    </source>
</evidence>
<feature type="compositionally biased region" description="Basic and acidic residues" evidence="5">
    <location>
        <begin position="245"/>
        <end position="259"/>
    </location>
</feature>
<keyword evidence="3 6" id="KW-1133">Transmembrane helix</keyword>
<feature type="transmembrane region" description="Helical" evidence="6">
    <location>
        <begin position="101"/>
        <end position="120"/>
    </location>
</feature>
<dbReference type="InterPro" id="IPR002810">
    <property type="entry name" value="NfeD-like_C"/>
</dbReference>
<dbReference type="Proteomes" id="UP000324233">
    <property type="component" value="Chromosome"/>
</dbReference>
<evidence type="ECO:0000313" key="9">
    <source>
        <dbReference type="Proteomes" id="UP000324233"/>
    </source>
</evidence>
<evidence type="ECO:0000256" key="1">
    <source>
        <dbReference type="ARBA" id="ARBA00004141"/>
    </source>
</evidence>
<feature type="transmembrane region" description="Helical" evidence="6">
    <location>
        <begin position="77"/>
        <end position="94"/>
    </location>
</feature>
<protein>
    <recommendedName>
        <fullName evidence="7">NfeD-like C-terminal domain-containing protein</fullName>
    </recommendedName>
</protein>
<keyword evidence="9" id="KW-1185">Reference proteome</keyword>
<dbReference type="KEGG" id="agv:OJF2_13590"/>